<accession>A0A9P1FLW1</accession>
<evidence type="ECO:0000313" key="3">
    <source>
        <dbReference type="EMBL" id="CAL1132595.1"/>
    </source>
</evidence>
<comment type="caution">
    <text evidence="2">The sequence shown here is derived from an EMBL/GenBank/DDBJ whole genome shotgun (WGS) entry which is preliminary data.</text>
</comment>
<gene>
    <name evidence="2" type="ORF">C1SCF055_LOCUS7189</name>
</gene>
<proteinExistence type="predicted"/>
<reference evidence="3" key="2">
    <citation type="submission" date="2024-04" db="EMBL/GenBank/DDBJ databases">
        <authorList>
            <person name="Chen Y."/>
            <person name="Shah S."/>
            <person name="Dougan E. K."/>
            <person name="Thang M."/>
            <person name="Chan C."/>
        </authorList>
    </citation>
    <scope>NUCLEOTIDE SEQUENCE [LARGE SCALE GENOMIC DNA]</scope>
</reference>
<dbReference type="EMBL" id="CAMXCT030000467">
    <property type="protein sequence ID" value="CAL4766532.1"/>
    <property type="molecule type" value="Genomic_DNA"/>
</dbReference>
<organism evidence="2">
    <name type="scientific">Cladocopium goreaui</name>
    <dbReference type="NCBI Taxonomy" id="2562237"/>
    <lineage>
        <taxon>Eukaryota</taxon>
        <taxon>Sar</taxon>
        <taxon>Alveolata</taxon>
        <taxon>Dinophyceae</taxon>
        <taxon>Suessiales</taxon>
        <taxon>Symbiodiniaceae</taxon>
        <taxon>Cladocopium</taxon>
    </lineage>
</organism>
<sequence length="423" mass="47671">MAALPPSADVFHLERRRLEEAAADLRSLLAEKNEQLSEQCAKCAHEEEKLLRSKYLAEFEEISLQKDALKAKLEKNTSDLEHQEMDLNRAEERKKAVEEYQSHLRLTEGTKNDLVARISQLKAKQRGATESLKSQMCHVLEAHQKEEAKLSQKLRGQEEALARNEACATADVLQGMTPQESLAADLKHQLSASQEKVATLEASVESMQALSFQKEMRVEEMIEACDTALKQKALQRDIAEKEATELQKGEQSVKAATLEIERLQEANALAKDLQEKLHTSGLVVTDMRAAVCQDKAPEEEWISEKMRLQVEIRKLDEVCFGMYLSDLAEFLALQLQFMTTAGEISNALSDCEMQAKEQSLQVETSRGPYQLAFKLSDNPLVRNCACGFRSRELNHLARPDLGQLQSVFDAKGRRLRMLSSLVQ</sequence>
<feature type="coiled-coil region" evidence="1">
    <location>
        <begin position="140"/>
        <end position="210"/>
    </location>
</feature>
<keyword evidence="1" id="KW-0175">Coiled coil</keyword>
<dbReference type="Proteomes" id="UP001152797">
    <property type="component" value="Unassembled WGS sequence"/>
</dbReference>
<protein>
    <submittedName>
        <fullName evidence="2">Uncharacterized protein</fullName>
    </submittedName>
</protein>
<evidence type="ECO:0000256" key="1">
    <source>
        <dbReference type="SAM" id="Coils"/>
    </source>
</evidence>
<dbReference type="EMBL" id="CAMXCT010000467">
    <property type="protein sequence ID" value="CAI3979220.1"/>
    <property type="molecule type" value="Genomic_DNA"/>
</dbReference>
<evidence type="ECO:0000313" key="4">
    <source>
        <dbReference type="Proteomes" id="UP001152797"/>
    </source>
</evidence>
<feature type="non-terminal residue" evidence="2">
    <location>
        <position position="1"/>
    </location>
</feature>
<reference evidence="2" key="1">
    <citation type="submission" date="2022-10" db="EMBL/GenBank/DDBJ databases">
        <authorList>
            <person name="Chen Y."/>
            <person name="Dougan E. K."/>
            <person name="Chan C."/>
            <person name="Rhodes N."/>
            <person name="Thang M."/>
        </authorList>
    </citation>
    <scope>NUCLEOTIDE SEQUENCE</scope>
</reference>
<feature type="coiled-coil region" evidence="1">
    <location>
        <begin position="246"/>
        <end position="276"/>
    </location>
</feature>
<name>A0A9P1FLW1_9DINO</name>
<feature type="coiled-coil region" evidence="1">
    <location>
        <begin position="66"/>
        <end position="100"/>
    </location>
</feature>
<dbReference type="EMBL" id="CAMXCT020000467">
    <property type="protein sequence ID" value="CAL1132595.1"/>
    <property type="molecule type" value="Genomic_DNA"/>
</dbReference>
<keyword evidence="4" id="KW-1185">Reference proteome</keyword>
<dbReference type="AlphaFoldDB" id="A0A9P1FLW1"/>
<evidence type="ECO:0000313" key="2">
    <source>
        <dbReference type="EMBL" id="CAI3979220.1"/>
    </source>
</evidence>